<reference evidence="6" key="2">
    <citation type="submission" date="2019-01" db="EMBL/GenBank/DDBJ databases">
        <title>Genome sequence of Desulfonema ishimotonii strain Tokyo 01.</title>
        <authorList>
            <person name="Fukui M."/>
        </authorList>
    </citation>
    <scope>NUCLEOTIDE SEQUENCE [LARGE SCALE GENOMIC DNA]</scope>
    <source>
        <strain evidence="6">Tokyo 01</strain>
    </source>
</reference>
<dbReference type="InterPro" id="IPR050319">
    <property type="entry name" value="ABC_transp_ATP-bind"/>
</dbReference>
<reference evidence="6" key="1">
    <citation type="submission" date="2017-11" db="EMBL/GenBank/DDBJ databases">
        <authorList>
            <person name="Watanabe M."/>
            <person name="Kojima H."/>
        </authorList>
    </citation>
    <scope>NUCLEOTIDE SEQUENCE [LARGE SCALE GENOMIC DNA]</scope>
    <source>
        <strain evidence="6">Tokyo 01</strain>
    </source>
</reference>
<evidence type="ECO:0000259" key="4">
    <source>
        <dbReference type="Pfam" id="PF00005"/>
    </source>
</evidence>
<proteinExistence type="predicted"/>
<dbReference type="Pfam" id="PF00005">
    <property type="entry name" value="ABC_tran"/>
    <property type="match status" value="1"/>
</dbReference>
<evidence type="ECO:0000256" key="3">
    <source>
        <dbReference type="ARBA" id="ARBA00022840"/>
    </source>
</evidence>
<keyword evidence="2" id="KW-0547">Nucleotide-binding</keyword>
<keyword evidence="3 5" id="KW-0067">ATP-binding</keyword>
<dbReference type="PANTHER" id="PTHR43776:SF8">
    <property type="entry name" value="ABC TRANSPORTER, ATP-BINDING PROTEIN"/>
    <property type="match status" value="1"/>
</dbReference>
<evidence type="ECO:0000313" key="5">
    <source>
        <dbReference type="EMBL" id="GBC64169.1"/>
    </source>
</evidence>
<name>A0A401G4K5_9BACT</name>
<dbReference type="EMBL" id="BEXT01000005">
    <property type="protein sequence ID" value="GBC64169.1"/>
    <property type="molecule type" value="Genomic_DNA"/>
</dbReference>
<dbReference type="AlphaFoldDB" id="A0A401G4K5"/>
<evidence type="ECO:0000256" key="1">
    <source>
        <dbReference type="ARBA" id="ARBA00022448"/>
    </source>
</evidence>
<dbReference type="InterPro" id="IPR027417">
    <property type="entry name" value="P-loop_NTPase"/>
</dbReference>
<dbReference type="GO" id="GO:0016887">
    <property type="term" value="F:ATP hydrolysis activity"/>
    <property type="evidence" value="ECO:0007669"/>
    <property type="project" value="InterPro"/>
</dbReference>
<comment type="caution">
    <text evidence="5">The sequence shown here is derived from an EMBL/GenBank/DDBJ whole genome shotgun (WGS) entry which is preliminary data.</text>
</comment>
<dbReference type="Proteomes" id="UP000288096">
    <property type="component" value="Unassembled WGS sequence"/>
</dbReference>
<accession>A0A401G4K5</accession>
<dbReference type="InterPro" id="IPR003439">
    <property type="entry name" value="ABC_transporter-like_ATP-bd"/>
</dbReference>
<organism evidence="5 6">
    <name type="scientific">Desulfonema ishimotonii</name>
    <dbReference type="NCBI Taxonomy" id="45657"/>
    <lineage>
        <taxon>Bacteria</taxon>
        <taxon>Pseudomonadati</taxon>
        <taxon>Thermodesulfobacteriota</taxon>
        <taxon>Desulfobacteria</taxon>
        <taxon>Desulfobacterales</taxon>
        <taxon>Desulfococcaceae</taxon>
        <taxon>Desulfonema</taxon>
    </lineage>
</organism>
<sequence>MSSNFLEIQGLVKRFEIEVGAFKKAHVHALNHVDLTVAKGKTMSIVGESGCGKTTLGKTVLGLHKPDEGNIVFNGREIGALTPRLRRNVQKDLQMIFQDPFSSLNPRKKIGKILSRPLKTFTGMDQAQRQECIEKTCHAVGIDESYLSRYPTSSPAASASASPLPGPLS</sequence>
<evidence type="ECO:0000313" key="6">
    <source>
        <dbReference type="Proteomes" id="UP000288096"/>
    </source>
</evidence>
<keyword evidence="6" id="KW-1185">Reference proteome</keyword>
<dbReference type="SUPFAM" id="SSF52540">
    <property type="entry name" value="P-loop containing nucleoside triphosphate hydrolases"/>
    <property type="match status" value="1"/>
</dbReference>
<protein>
    <submittedName>
        <fullName evidence="5">Dipeptide ABC transporter ATP-binding protein</fullName>
    </submittedName>
</protein>
<feature type="domain" description="ABC transporter" evidence="4">
    <location>
        <begin position="30"/>
        <end position="143"/>
    </location>
</feature>
<dbReference type="PANTHER" id="PTHR43776">
    <property type="entry name" value="TRANSPORT ATP-BINDING PROTEIN"/>
    <property type="match status" value="1"/>
</dbReference>
<dbReference type="GO" id="GO:0005524">
    <property type="term" value="F:ATP binding"/>
    <property type="evidence" value="ECO:0007669"/>
    <property type="project" value="UniProtKB-KW"/>
</dbReference>
<keyword evidence="1" id="KW-0813">Transport</keyword>
<evidence type="ECO:0000256" key="2">
    <source>
        <dbReference type="ARBA" id="ARBA00022741"/>
    </source>
</evidence>
<dbReference type="Gene3D" id="3.40.50.300">
    <property type="entry name" value="P-loop containing nucleotide triphosphate hydrolases"/>
    <property type="match status" value="1"/>
</dbReference>
<gene>
    <name evidence="5" type="ORF">DENIS_5187</name>
</gene>